<dbReference type="InterPro" id="IPR023298">
    <property type="entry name" value="ATPase_P-typ_TM_dom_sf"/>
</dbReference>
<feature type="transmembrane region" description="Helical" evidence="3">
    <location>
        <begin position="125"/>
        <end position="146"/>
    </location>
</feature>
<keyword evidence="1" id="KW-0479">Metal-binding</keyword>
<keyword evidence="3" id="KW-1133">Transmembrane helix</keyword>
<feature type="transmembrane region" description="Helical" evidence="3">
    <location>
        <begin position="95"/>
        <end position="113"/>
    </location>
</feature>
<reference evidence="5 6" key="1">
    <citation type="submission" date="2022-04" db="EMBL/GenBank/DDBJ databases">
        <title>Positive selection, recombination, and allopatry shape intraspecific diversity of widespread and dominant cyanobacteria.</title>
        <authorList>
            <person name="Wei J."/>
            <person name="Shu W."/>
            <person name="Hu C."/>
        </authorList>
    </citation>
    <scope>NUCLEOTIDE SEQUENCE [LARGE SCALE GENOMIC DNA]</scope>
    <source>
        <strain evidence="5 6">AS-A4</strain>
    </source>
</reference>
<sequence length="176" mass="19654">MTWLFALGSQLQILWINLVTDGLPVLALAVEPGRPIVMQQPPKDPKEKIFASGLGSYIIRIGIILVVITILMMVWAYGYTAQVQSELLDCDRWQTMVFTTLCLAQMGQALAMRSNTRLILEVNPFSNPSVLLSVSVTTILQLMLVYVEALRNFFNTHYLSGLELLICLGFSSLVFV</sequence>
<organism evidence="5 6">
    <name type="scientific">Stenomitos frigidus AS-A4</name>
    <dbReference type="NCBI Taxonomy" id="2933935"/>
    <lineage>
        <taxon>Bacteria</taxon>
        <taxon>Bacillati</taxon>
        <taxon>Cyanobacteriota</taxon>
        <taxon>Cyanophyceae</taxon>
        <taxon>Leptolyngbyales</taxon>
        <taxon>Leptolyngbyaceae</taxon>
        <taxon>Stenomitos</taxon>
    </lineage>
</organism>
<name>A0ABV0KQC0_9CYAN</name>
<keyword evidence="3" id="KW-0472">Membrane</keyword>
<dbReference type="InterPro" id="IPR006068">
    <property type="entry name" value="ATPase_P-typ_cation-transptr_C"/>
</dbReference>
<protein>
    <submittedName>
        <fullName evidence="5">Cation-translocating P-type ATPase C-terminal domain-containing protein</fullName>
    </submittedName>
</protein>
<proteinExistence type="predicted"/>
<dbReference type="SUPFAM" id="SSF81665">
    <property type="entry name" value="Calcium ATPase, transmembrane domain M"/>
    <property type="match status" value="1"/>
</dbReference>
<keyword evidence="3" id="KW-0812">Transmembrane</keyword>
<evidence type="ECO:0000313" key="5">
    <source>
        <dbReference type="EMBL" id="MEP1061444.1"/>
    </source>
</evidence>
<dbReference type="RefSeq" id="WP_347240337.1">
    <property type="nucleotide sequence ID" value="NZ_JAMPLM010000034.1"/>
</dbReference>
<evidence type="ECO:0000256" key="2">
    <source>
        <dbReference type="ARBA" id="ARBA00022842"/>
    </source>
</evidence>
<evidence type="ECO:0000256" key="3">
    <source>
        <dbReference type="SAM" id="Phobius"/>
    </source>
</evidence>
<evidence type="ECO:0000256" key="1">
    <source>
        <dbReference type="ARBA" id="ARBA00022723"/>
    </source>
</evidence>
<accession>A0ABV0KQC0</accession>
<keyword evidence="2" id="KW-0460">Magnesium</keyword>
<dbReference type="Proteomes" id="UP001476950">
    <property type="component" value="Unassembled WGS sequence"/>
</dbReference>
<keyword evidence="6" id="KW-1185">Reference proteome</keyword>
<gene>
    <name evidence="5" type="ORF">NDI38_23730</name>
</gene>
<evidence type="ECO:0000259" key="4">
    <source>
        <dbReference type="Pfam" id="PF00689"/>
    </source>
</evidence>
<dbReference type="Gene3D" id="1.20.1110.10">
    <property type="entry name" value="Calcium-transporting ATPase, transmembrane domain"/>
    <property type="match status" value="1"/>
</dbReference>
<feature type="transmembrane region" description="Helical" evidence="3">
    <location>
        <begin position="158"/>
        <end position="175"/>
    </location>
</feature>
<dbReference type="Pfam" id="PF00689">
    <property type="entry name" value="Cation_ATPase_C"/>
    <property type="match status" value="1"/>
</dbReference>
<feature type="transmembrane region" description="Helical" evidence="3">
    <location>
        <begin position="50"/>
        <end position="75"/>
    </location>
</feature>
<dbReference type="PANTHER" id="PTHR24093">
    <property type="entry name" value="CATION TRANSPORTING ATPASE"/>
    <property type="match status" value="1"/>
</dbReference>
<comment type="caution">
    <text evidence="5">The sequence shown here is derived from an EMBL/GenBank/DDBJ whole genome shotgun (WGS) entry which is preliminary data.</text>
</comment>
<feature type="domain" description="Cation-transporting P-type ATPase C-terminal" evidence="4">
    <location>
        <begin position="10"/>
        <end position="176"/>
    </location>
</feature>
<dbReference type="EMBL" id="JAMPLM010000034">
    <property type="protein sequence ID" value="MEP1061444.1"/>
    <property type="molecule type" value="Genomic_DNA"/>
</dbReference>
<dbReference type="PANTHER" id="PTHR24093:SF506">
    <property type="entry name" value="CATION-TRANSPORTING ATPASE PMA1"/>
    <property type="match status" value="1"/>
</dbReference>
<evidence type="ECO:0000313" key="6">
    <source>
        <dbReference type="Proteomes" id="UP001476950"/>
    </source>
</evidence>